<keyword evidence="2" id="KW-1185">Reference proteome</keyword>
<proteinExistence type="predicted"/>
<accession>A0A4R3HQJ4</accession>
<evidence type="ECO:0000313" key="1">
    <source>
        <dbReference type="EMBL" id="TCS32569.1"/>
    </source>
</evidence>
<dbReference type="AlphaFoldDB" id="A0A4R3HQJ4"/>
<dbReference type="OrthoDB" id="8719097at2"/>
<protein>
    <submittedName>
        <fullName evidence="1">Uncharacterized protein</fullName>
    </submittedName>
</protein>
<dbReference type="RefSeq" id="WP_132260510.1">
    <property type="nucleotide sequence ID" value="NZ_SLZQ01000022.1"/>
</dbReference>
<dbReference type="EMBL" id="SLZQ01000022">
    <property type="protein sequence ID" value="TCS32569.1"/>
    <property type="molecule type" value="Genomic_DNA"/>
</dbReference>
<sequence length="145" mass="16612">MAHTLSCYYLDAPLSDTERKLVIQVLLGPWAKFKTGATALVERRVPTVLPLPDSSGHYCHTREQRAWRVCANLRHAGIHEDIGRQVVWVMPRDADWDAIFQFAIREETGFAPYVVQRWIQDETGIQRLAARIIDTQKLIDGLESQ</sequence>
<comment type="caution">
    <text evidence="1">The sequence shown here is derived from an EMBL/GenBank/DDBJ whole genome shotgun (WGS) entry which is preliminary data.</text>
</comment>
<evidence type="ECO:0000313" key="2">
    <source>
        <dbReference type="Proteomes" id="UP000295382"/>
    </source>
</evidence>
<dbReference type="Proteomes" id="UP000295382">
    <property type="component" value="Unassembled WGS sequence"/>
</dbReference>
<organism evidence="1 2">
    <name type="scientific">Paucimonas lemoignei</name>
    <name type="common">Pseudomonas lemoignei</name>
    <dbReference type="NCBI Taxonomy" id="29443"/>
    <lineage>
        <taxon>Bacteria</taxon>
        <taxon>Pseudomonadati</taxon>
        <taxon>Pseudomonadota</taxon>
        <taxon>Betaproteobacteria</taxon>
        <taxon>Burkholderiales</taxon>
        <taxon>Burkholderiaceae</taxon>
        <taxon>Paucimonas</taxon>
    </lineage>
</organism>
<gene>
    <name evidence="1" type="ORF">EDC30_1229</name>
</gene>
<reference evidence="1 2" key="1">
    <citation type="submission" date="2019-03" db="EMBL/GenBank/DDBJ databases">
        <title>Genomic Encyclopedia of Type Strains, Phase IV (KMG-IV): sequencing the most valuable type-strain genomes for metagenomic binning, comparative biology and taxonomic classification.</title>
        <authorList>
            <person name="Goeker M."/>
        </authorList>
    </citation>
    <scope>NUCLEOTIDE SEQUENCE [LARGE SCALE GENOMIC DNA]</scope>
    <source>
        <strain evidence="1 2">DSM 7445</strain>
    </source>
</reference>
<name>A0A4R3HQJ4_PAULE</name>